<name>A0A9N9CBX3_9GLOM</name>
<dbReference type="PANTHER" id="PTHR10655">
    <property type="entry name" value="LYSOPHOSPHOLIPASE-RELATED"/>
    <property type="match status" value="1"/>
</dbReference>
<organism evidence="16 17">
    <name type="scientific">Paraglomus brasilianum</name>
    <dbReference type="NCBI Taxonomy" id="144538"/>
    <lineage>
        <taxon>Eukaryota</taxon>
        <taxon>Fungi</taxon>
        <taxon>Fungi incertae sedis</taxon>
        <taxon>Mucoromycota</taxon>
        <taxon>Glomeromycotina</taxon>
        <taxon>Glomeromycetes</taxon>
        <taxon>Paraglomerales</taxon>
        <taxon>Paraglomeraceae</taxon>
        <taxon>Paraglomus</taxon>
    </lineage>
</organism>
<feature type="domain" description="Phospholipase/carboxylesterase/thioesterase" evidence="15">
    <location>
        <begin position="17"/>
        <end position="228"/>
    </location>
</feature>
<dbReference type="GO" id="GO:0006631">
    <property type="term" value="P:fatty acid metabolic process"/>
    <property type="evidence" value="ECO:0007669"/>
    <property type="project" value="UniProtKB-KW"/>
</dbReference>
<keyword evidence="8" id="KW-0378">Hydrolase</keyword>
<evidence type="ECO:0000256" key="11">
    <source>
        <dbReference type="ARBA" id="ARBA00023242"/>
    </source>
</evidence>
<dbReference type="AlphaFoldDB" id="A0A9N9CBX3"/>
<dbReference type="InterPro" id="IPR003140">
    <property type="entry name" value="PLipase/COase/thioEstase"/>
</dbReference>
<keyword evidence="9" id="KW-0276">Fatty acid metabolism</keyword>
<keyword evidence="7" id="KW-0963">Cytoplasm</keyword>
<evidence type="ECO:0000256" key="10">
    <source>
        <dbReference type="ARBA" id="ARBA00023098"/>
    </source>
</evidence>
<evidence type="ECO:0000256" key="2">
    <source>
        <dbReference type="ARBA" id="ARBA00004496"/>
    </source>
</evidence>
<dbReference type="FunFam" id="3.40.50.1820:FF:000276">
    <property type="entry name" value="Acyl-protein thioesterase 1"/>
    <property type="match status" value="1"/>
</dbReference>
<evidence type="ECO:0000256" key="8">
    <source>
        <dbReference type="ARBA" id="ARBA00022801"/>
    </source>
</evidence>
<dbReference type="EC" id="3.1.2.22" evidence="4"/>
<proteinExistence type="inferred from homology"/>
<evidence type="ECO:0000256" key="12">
    <source>
        <dbReference type="ARBA" id="ARBA00029392"/>
    </source>
</evidence>
<dbReference type="EMBL" id="CAJVPI010001121">
    <property type="protein sequence ID" value="CAG8595747.1"/>
    <property type="molecule type" value="Genomic_DNA"/>
</dbReference>
<dbReference type="GO" id="GO:0052689">
    <property type="term" value="F:carboxylic ester hydrolase activity"/>
    <property type="evidence" value="ECO:0007669"/>
    <property type="project" value="UniProtKB-KW"/>
</dbReference>
<comment type="caution">
    <text evidence="16">The sequence shown here is derived from an EMBL/GenBank/DDBJ whole genome shotgun (WGS) entry which is preliminary data.</text>
</comment>
<evidence type="ECO:0000256" key="13">
    <source>
        <dbReference type="ARBA" id="ARBA00031195"/>
    </source>
</evidence>
<keyword evidence="6" id="KW-0719">Serine esterase</keyword>
<evidence type="ECO:0000256" key="5">
    <source>
        <dbReference type="ARBA" id="ARBA00014923"/>
    </source>
</evidence>
<dbReference type="InterPro" id="IPR050565">
    <property type="entry name" value="LYPA1-2/EST-like"/>
</dbReference>
<gene>
    <name evidence="16" type="ORF">PBRASI_LOCUS7370</name>
</gene>
<protein>
    <recommendedName>
        <fullName evidence="5">Acyl-protein thioesterase 1</fullName>
        <ecNumber evidence="4">3.1.2.22</ecNumber>
    </recommendedName>
    <alternativeName>
        <fullName evidence="13">Palmitoyl-protein hydrolase</fullName>
    </alternativeName>
</protein>
<sequence>MSMSSELTSVIQQACGPQHTATVFFLHGLGDSGEGWAPAADQIRKAMPHVKFILPNAPVRPITINGGYHMPGWFDIFELGHLERMLGAGEDEAGILNSMTSISRLIRDEVNSGIPAQRIVVGGFSQGCAIALATSLTSEYKFAGIIGLSGFVPSRNKILSMAADANKTTPIFLAHGNADEVIPFEIGKMTSELLTSKGYNVTFKSYPRLGHTFGTAEARDMTAFLQQVIPY</sequence>
<dbReference type="GO" id="GO:0005737">
    <property type="term" value="C:cytoplasm"/>
    <property type="evidence" value="ECO:0007669"/>
    <property type="project" value="UniProtKB-SubCell"/>
</dbReference>
<accession>A0A9N9CBX3</accession>
<evidence type="ECO:0000259" key="15">
    <source>
        <dbReference type="Pfam" id="PF02230"/>
    </source>
</evidence>
<evidence type="ECO:0000256" key="6">
    <source>
        <dbReference type="ARBA" id="ARBA00022487"/>
    </source>
</evidence>
<dbReference type="InterPro" id="IPR029058">
    <property type="entry name" value="AB_hydrolase_fold"/>
</dbReference>
<keyword evidence="11" id="KW-0539">Nucleus</keyword>
<keyword evidence="17" id="KW-1185">Reference proteome</keyword>
<evidence type="ECO:0000313" key="16">
    <source>
        <dbReference type="EMBL" id="CAG8595747.1"/>
    </source>
</evidence>
<reference evidence="16" key="1">
    <citation type="submission" date="2021-06" db="EMBL/GenBank/DDBJ databases">
        <authorList>
            <person name="Kallberg Y."/>
            <person name="Tangrot J."/>
            <person name="Rosling A."/>
        </authorList>
    </citation>
    <scope>NUCLEOTIDE SEQUENCE</scope>
    <source>
        <strain evidence="16">BR232B</strain>
    </source>
</reference>
<evidence type="ECO:0000256" key="14">
    <source>
        <dbReference type="ARBA" id="ARBA00047337"/>
    </source>
</evidence>
<evidence type="ECO:0000256" key="1">
    <source>
        <dbReference type="ARBA" id="ARBA00004123"/>
    </source>
</evidence>
<dbReference type="PANTHER" id="PTHR10655:SF17">
    <property type="entry name" value="LYSOPHOSPHOLIPASE-LIKE PROTEIN 1"/>
    <property type="match status" value="1"/>
</dbReference>
<evidence type="ECO:0000256" key="7">
    <source>
        <dbReference type="ARBA" id="ARBA00022490"/>
    </source>
</evidence>
<dbReference type="OrthoDB" id="2418081at2759"/>
<comment type="function">
    <text evidence="12">Hydrolyzes fatty acids from S-acylated cysteine residues in proteins with a strong preference for palmitoylated G-alpha proteins over other acyl substrates. Mediates the deacylation of G-alpha proteins such as GPA1 in vivo, but has weak or no activity toward palmitoylated Ras proteins. Has weak lysophospholipase activity in vitro; however such activity may not exist in vivo.</text>
</comment>
<evidence type="ECO:0000256" key="9">
    <source>
        <dbReference type="ARBA" id="ARBA00022832"/>
    </source>
</evidence>
<dbReference type="GO" id="GO:0008474">
    <property type="term" value="F:palmitoyl-(protein) hydrolase activity"/>
    <property type="evidence" value="ECO:0007669"/>
    <property type="project" value="UniProtKB-EC"/>
</dbReference>
<dbReference type="Pfam" id="PF02230">
    <property type="entry name" value="Abhydrolase_2"/>
    <property type="match status" value="1"/>
</dbReference>
<dbReference type="Gene3D" id="3.40.50.1820">
    <property type="entry name" value="alpha/beta hydrolase"/>
    <property type="match status" value="1"/>
</dbReference>
<evidence type="ECO:0000313" key="17">
    <source>
        <dbReference type="Proteomes" id="UP000789739"/>
    </source>
</evidence>
<comment type="catalytic activity">
    <reaction evidence="14">
        <text>S-hexadecanoyl-L-cysteinyl-[protein] + H2O = L-cysteinyl-[protein] + hexadecanoate + H(+)</text>
        <dbReference type="Rhea" id="RHEA:19233"/>
        <dbReference type="Rhea" id="RHEA-COMP:10131"/>
        <dbReference type="Rhea" id="RHEA-COMP:11032"/>
        <dbReference type="ChEBI" id="CHEBI:7896"/>
        <dbReference type="ChEBI" id="CHEBI:15377"/>
        <dbReference type="ChEBI" id="CHEBI:15378"/>
        <dbReference type="ChEBI" id="CHEBI:29950"/>
        <dbReference type="ChEBI" id="CHEBI:74151"/>
        <dbReference type="EC" id="3.1.2.22"/>
    </reaction>
</comment>
<dbReference type="GO" id="GO:0005634">
    <property type="term" value="C:nucleus"/>
    <property type="evidence" value="ECO:0007669"/>
    <property type="project" value="UniProtKB-SubCell"/>
</dbReference>
<dbReference type="SUPFAM" id="SSF53474">
    <property type="entry name" value="alpha/beta-Hydrolases"/>
    <property type="match status" value="1"/>
</dbReference>
<comment type="similarity">
    <text evidence="3">Belongs to the AB hydrolase superfamily. AB hydrolase 2 family.</text>
</comment>
<evidence type="ECO:0000256" key="3">
    <source>
        <dbReference type="ARBA" id="ARBA00006499"/>
    </source>
</evidence>
<dbReference type="Proteomes" id="UP000789739">
    <property type="component" value="Unassembled WGS sequence"/>
</dbReference>
<comment type="subcellular location">
    <subcellularLocation>
        <location evidence="2">Cytoplasm</location>
    </subcellularLocation>
    <subcellularLocation>
        <location evidence="1">Nucleus</location>
    </subcellularLocation>
</comment>
<keyword evidence="10" id="KW-0443">Lipid metabolism</keyword>
<evidence type="ECO:0000256" key="4">
    <source>
        <dbReference type="ARBA" id="ARBA00012423"/>
    </source>
</evidence>